<comment type="caution">
    <text evidence="1">The sequence shown here is derived from an EMBL/GenBank/DDBJ whole genome shotgun (WGS) entry which is preliminary data.</text>
</comment>
<evidence type="ECO:0000313" key="2">
    <source>
        <dbReference type="Proteomes" id="UP000790377"/>
    </source>
</evidence>
<evidence type="ECO:0000313" key="1">
    <source>
        <dbReference type="EMBL" id="KAH7907920.1"/>
    </source>
</evidence>
<dbReference type="EMBL" id="MU267859">
    <property type="protein sequence ID" value="KAH7907920.1"/>
    <property type="molecule type" value="Genomic_DNA"/>
</dbReference>
<gene>
    <name evidence="1" type="ORF">BJ138DRAFT_1209652</name>
</gene>
<protein>
    <submittedName>
        <fullName evidence="1">WD40-repeat-containing domain protein</fullName>
    </submittedName>
</protein>
<proteinExistence type="predicted"/>
<name>A0ACB8A3I2_9AGAM</name>
<sequence length="697" mass="76643">GIISSIAFSPDGSLIASASESNGVQLWNSITGANIADLSPPDWAGAPSVDVCFSPSGNYVAVGFSKAITCWDTLTARCLFYDPNPWESSAKFLVFSPNSDLLASTDGVGEVRLWNVAISQPLDSQGLSQYTLGPIAFSSNSRFLVAGGKKELIVIWDVNSSKVEKLLKSHCGSVTSIALSSDDRHVACGSVDGSVGIWNIETAACIHKYSEHQQGINLVRFTPDGKRLISASSDTIGSSTIVEHTSFECICFRPPSFALKMTSIAFSSGQFIFYGELKPFAPSSISSPAFYGKEDIRSIAISPDGGRIARADRNGRIRIQNPALRMNSWDEFLQHEKEGKEEIWDWQESPDESRYLVRHSSGDVLLQDNNGNDIKSFHGDVFASPDWTVFACIKTYWADSVTVWDSKTGVSTSLAANNGRPSPRNGRFSQDNTLLAIFDVSSRGVTVWDTASHRQRLNIRVAANVESLEFSPDSTTLAIGMKGIVQLWDLQHSRLRVQENLSLTQASYPVNVECIAFSPDSPCIACWCSNRYIHFFRLSSPVKSDHILAAEVNPVNLTFLSDGATILCQSAPGYDNMPLHLTVPQEIQMSASRYTSLGGWTQITTCACEYCRIPPNNDLNPHLTWRGDESSIYPKGPGLRMGYFVRDDGWVFCDTKKVLWLPVELKSLLGGELKILSNKRMVVIKRMSRDPVVVELH</sequence>
<reference evidence="1" key="1">
    <citation type="journal article" date="2021" name="New Phytol.">
        <title>Evolutionary innovations through gain and loss of genes in the ectomycorrhizal Boletales.</title>
        <authorList>
            <person name="Wu G."/>
            <person name="Miyauchi S."/>
            <person name="Morin E."/>
            <person name="Kuo A."/>
            <person name="Drula E."/>
            <person name="Varga T."/>
            <person name="Kohler A."/>
            <person name="Feng B."/>
            <person name="Cao Y."/>
            <person name="Lipzen A."/>
            <person name="Daum C."/>
            <person name="Hundley H."/>
            <person name="Pangilinan J."/>
            <person name="Johnson J."/>
            <person name="Barry K."/>
            <person name="LaButti K."/>
            <person name="Ng V."/>
            <person name="Ahrendt S."/>
            <person name="Min B."/>
            <person name="Choi I.G."/>
            <person name="Park H."/>
            <person name="Plett J.M."/>
            <person name="Magnuson J."/>
            <person name="Spatafora J.W."/>
            <person name="Nagy L.G."/>
            <person name="Henrissat B."/>
            <person name="Grigoriev I.V."/>
            <person name="Yang Z.L."/>
            <person name="Xu J."/>
            <person name="Martin F.M."/>
        </authorList>
    </citation>
    <scope>NUCLEOTIDE SEQUENCE</scope>
    <source>
        <strain evidence="1">ATCC 28755</strain>
    </source>
</reference>
<dbReference type="Proteomes" id="UP000790377">
    <property type="component" value="Unassembled WGS sequence"/>
</dbReference>
<accession>A0ACB8A3I2</accession>
<keyword evidence="2" id="KW-1185">Reference proteome</keyword>
<feature type="non-terminal residue" evidence="1">
    <location>
        <position position="1"/>
    </location>
</feature>
<organism evidence="1 2">
    <name type="scientific">Hygrophoropsis aurantiaca</name>
    <dbReference type="NCBI Taxonomy" id="72124"/>
    <lineage>
        <taxon>Eukaryota</taxon>
        <taxon>Fungi</taxon>
        <taxon>Dikarya</taxon>
        <taxon>Basidiomycota</taxon>
        <taxon>Agaricomycotina</taxon>
        <taxon>Agaricomycetes</taxon>
        <taxon>Agaricomycetidae</taxon>
        <taxon>Boletales</taxon>
        <taxon>Coniophorineae</taxon>
        <taxon>Hygrophoropsidaceae</taxon>
        <taxon>Hygrophoropsis</taxon>
    </lineage>
</organism>